<dbReference type="AlphaFoldDB" id="A0A4P2PY95"/>
<dbReference type="PANTHER" id="PTHR43133">
    <property type="entry name" value="RNA POLYMERASE ECF-TYPE SIGMA FACTO"/>
    <property type="match status" value="1"/>
</dbReference>
<feature type="domain" description="RNA polymerase sigma factor 70 region 4 type 2" evidence="7">
    <location>
        <begin position="152"/>
        <end position="204"/>
    </location>
</feature>
<gene>
    <name evidence="8" type="ORF">SOCEGT47_021370</name>
</gene>
<evidence type="ECO:0000256" key="3">
    <source>
        <dbReference type="ARBA" id="ARBA00023082"/>
    </source>
</evidence>
<dbReference type="InterPro" id="IPR013324">
    <property type="entry name" value="RNA_pol_sigma_r3/r4-like"/>
</dbReference>
<evidence type="ECO:0000256" key="5">
    <source>
        <dbReference type="ARBA" id="ARBA00023163"/>
    </source>
</evidence>
<evidence type="ECO:0000259" key="7">
    <source>
        <dbReference type="Pfam" id="PF08281"/>
    </source>
</evidence>
<dbReference type="Proteomes" id="UP000295781">
    <property type="component" value="Chromosome"/>
</dbReference>
<accession>A0A4P2PY95</accession>
<dbReference type="NCBIfam" id="TIGR02937">
    <property type="entry name" value="sigma70-ECF"/>
    <property type="match status" value="1"/>
</dbReference>
<dbReference type="Gene3D" id="1.10.1740.10">
    <property type="match status" value="1"/>
</dbReference>
<proteinExistence type="inferred from homology"/>
<dbReference type="InterPro" id="IPR013325">
    <property type="entry name" value="RNA_pol_sigma_r2"/>
</dbReference>
<evidence type="ECO:0000259" key="6">
    <source>
        <dbReference type="Pfam" id="PF04542"/>
    </source>
</evidence>
<evidence type="ECO:0000256" key="1">
    <source>
        <dbReference type="ARBA" id="ARBA00010641"/>
    </source>
</evidence>
<feature type="domain" description="RNA polymerase sigma-70 region 2" evidence="6">
    <location>
        <begin position="46"/>
        <end position="113"/>
    </location>
</feature>
<dbReference type="Gene3D" id="1.10.10.10">
    <property type="entry name" value="Winged helix-like DNA-binding domain superfamily/Winged helix DNA-binding domain"/>
    <property type="match status" value="1"/>
</dbReference>
<evidence type="ECO:0000313" key="9">
    <source>
        <dbReference type="Proteomes" id="UP000295781"/>
    </source>
</evidence>
<dbReference type="Pfam" id="PF04542">
    <property type="entry name" value="Sigma70_r2"/>
    <property type="match status" value="1"/>
</dbReference>
<dbReference type="GO" id="GO:0016987">
    <property type="term" value="F:sigma factor activity"/>
    <property type="evidence" value="ECO:0007669"/>
    <property type="project" value="UniProtKB-KW"/>
</dbReference>
<dbReference type="InterPro" id="IPR007627">
    <property type="entry name" value="RNA_pol_sigma70_r2"/>
</dbReference>
<dbReference type="RefSeq" id="WP_242516091.1">
    <property type="nucleotide sequence ID" value="NZ_CP012670.1"/>
</dbReference>
<organism evidence="8 9">
    <name type="scientific">Sorangium cellulosum</name>
    <name type="common">Polyangium cellulosum</name>
    <dbReference type="NCBI Taxonomy" id="56"/>
    <lineage>
        <taxon>Bacteria</taxon>
        <taxon>Pseudomonadati</taxon>
        <taxon>Myxococcota</taxon>
        <taxon>Polyangia</taxon>
        <taxon>Polyangiales</taxon>
        <taxon>Polyangiaceae</taxon>
        <taxon>Sorangium</taxon>
    </lineage>
</organism>
<protein>
    <submittedName>
        <fullName evidence="8">ECF family RNA polymerase sigma factor</fullName>
    </submittedName>
</protein>
<dbReference type="PANTHER" id="PTHR43133:SF8">
    <property type="entry name" value="RNA POLYMERASE SIGMA FACTOR HI_1459-RELATED"/>
    <property type="match status" value="1"/>
</dbReference>
<dbReference type="GO" id="GO:0006352">
    <property type="term" value="P:DNA-templated transcription initiation"/>
    <property type="evidence" value="ECO:0007669"/>
    <property type="project" value="InterPro"/>
</dbReference>
<dbReference type="InterPro" id="IPR013249">
    <property type="entry name" value="RNA_pol_sigma70_r4_t2"/>
</dbReference>
<keyword evidence="3" id="KW-0731">Sigma factor</keyword>
<comment type="similarity">
    <text evidence="1">Belongs to the sigma-70 factor family. ECF subfamily.</text>
</comment>
<dbReference type="Pfam" id="PF08281">
    <property type="entry name" value="Sigma70_r4_2"/>
    <property type="match status" value="1"/>
</dbReference>
<dbReference type="InterPro" id="IPR039425">
    <property type="entry name" value="RNA_pol_sigma-70-like"/>
</dbReference>
<evidence type="ECO:0000256" key="4">
    <source>
        <dbReference type="ARBA" id="ARBA00023125"/>
    </source>
</evidence>
<dbReference type="SUPFAM" id="SSF88659">
    <property type="entry name" value="Sigma3 and sigma4 domains of RNA polymerase sigma factors"/>
    <property type="match status" value="1"/>
</dbReference>
<dbReference type="InterPro" id="IPR014284">
    <property type="entry name" value="RNA_pol_sigma-70_dom"/>
</dbReference>
<dbReference type="CDD" id="cd06171">
    <property type="entry name" value="Sigma70_r4"/>
    <property type="match status" value="1"/>
</dbReference>
<dbReference type="InterPro" id="IPR036388">
    <property type="entry name" value="WH-like_DNA-bd_sf"/>
</dbReference>
<evidence type="ECO:0000313" key="8">
    <source>
        <dbReference type="EMBL" id="AUX21651.1"/>
    </source>
</evidence>
<name>A0A4P2PY95_SORCE</name>
<dbReference type="SUPFAM" id="SSF88946">
    <property type="entry name" value="Sigma2 domain of RNA polymerase sigma factors"/>
    <property type="match status" value="1"/>
</dbReference>
<sequence>MRFLRRPGIVARVTAVAAARPDLEAERLQCERAAQGDRLALGQLLRKYGPSLYRSVLLPRLGSEAIAQDALAETYARVIERFSQFQWQSCGIYPWLRVIALRIALDMLRARRREALFEPADLQREIDAAETDLTAHGEVALCEKRDLADARARVEDALGRLNPRYAEAIRLRVLEERPRDEVASALGVSVATFDVVLHRAMTALKKALAAGAAAPRVEPRGGAR</sequence>
<keyword evidence="5" id="KW-0804">Transcription</keyword>
<keyword evidence="4" id="KW-0238">DNA-binding</keyword>
<dbReference type="GO" id="GO:0003677">
    <property type="term" value="F:DNA binding"/>
    <property type="evidence" value="ECO:0007669"/>
    <property type="project" value="UniProtKB-KW"/>
</dbReference>
<reference evidence="8 9" key="1">
    <citation type="submission" date="2015-09" db="EMBL/GenBank/DDBJ databases">
        <title>Sorangium comparison.</title>
        <authorList>
            <person name="Zaburannyi N."/>
            <person name="Bunk B."/>
            <person name="Overmann J."/>
            <person name="Mueller R."/>
        </authorList>
    </citation>
    <scope>NUCLEOTIDE SEQUENCE [LARGE SCALE GENOMIC DNA]</scope>
    <source>
        <strain evidence="8 9">So ceGT47</strain>
    </source>
</reference>
<evidence type="ECO:0000256" key="2">
    <source>
        <dbReference type="ARBA" id="ARBA00023015"/>
    </source>
</evidence>
<dbReference type="EMBL" id="CP012670">
    <property type="protein sequence ID" value="AUX21651.1"/>
    <property type="molecule type" value="Genomic_DNA"/>
</dbReference>
<keyword evidence="2" id="KW-0805">Transcription regulation</keyword>